<evidence type="ECO:0000313" key="3">
    <source>
        <dbReference type="Proteomes" id="UP000199707"/>
    </source>
</evidence>
<feature type="region of interest" description="Disordered" evidence="1">
    <location>
        <begin position="242"/>
        <end position="333"/>
    </location>
</feature>
<sequence length="359" mass="35711">MTTIIDYILDLFRSPDIAAAFVADPDQAMRDAGLPNVSAAQLASVAASVAPAGVALGNGDPVYGLQNAVSSYHNFASPFSPQTSYTSQPTFAPQTDFASHNSTDFASHNNVPVLSPNQDAGANAQQGAFNLGFGDITLFGSKTTTTTTAANGGVVVDGENNGTVTTGHDNTVGDGNTNVHDVLTGSHSPVIVGAGNQVHDSSQTAGGDVISHNSGPVIKDVDTSGGNGGGASAGGGILGGGHASGGSGGSGGSIVINDSHGSTNTTSVGGSQTTVGHDLGSGNTSVVDTSSHTTTTTSVSGHSTIDSSVHADSSVHEDSSVHTTVTDESVHQAGGINTYADTDLHNTTNIEPHTDFHAF</sequence>
<dbReference type="STRING" id="1502745.SAMN02799620_03237"/>
<dbReference type="NCBIfam" id="NF038175">
    <property type="entry name" value="IniB_NTERM"/>
    <property type="match status" value="1"/>
</dbReference>
<feature type="compositionally biased region" description="Low complexity" evidence="1">
    <location>
        <begin position="284"/>
        <end position="304"/>
    </location>
</feature>
<proteinExistence type="predicted"/>
<feature type="compositionally biased region" description="Gly residues" evidence="1">
    <location>
        <begin position="242"/>
        <end position="252"/>
    </location>
</feature>
<evidence type="ECO:0008006" key="4">
    <source>
        <dbReference type="Google" id="ProtNLM"/>
    </source>
</evidence>
<dbReference type="EMBL" id="FMUB01000006">
    <property type="protein sequence ID" value="SCX22306.1"/>
    <property type="molecule type" value="Genomic_DNA"/>
</dbReference>
<evidence type="ECO:0000313" key="2">
    <source>
        <dbReference type="EMBL" id="SCX22306.1"/>
    </source>
</evidence>
<name>A0A1G4WG22_9MYCO</name>
<gene>
    <name evidence="2" type="ORF">SAMN02799620_03237</name>
</gene>
<accession>A0A1G4WG22</accession>
<feature type="compositionally biased region" description="Low complexity" evidence="1">
    <location>
        <begin position="259"/>
        <end position="277"/>
    </location>
</feature>
<dbReference type="AlphaFoldDB" id="A0A1G4WG22"/>
<dbReference type="Proteomes" id="UP000199707">
    <property type="component" value="Unassembled WGS sequence"/>
</dbReference>
<dbReference type="InterPro" id="IPR049709">
    <property type="entry name" value="IniB-like_N"/>
</dbReference>
<protein>
    <recommendedName>
        <fullName evidence="4">Isoniazid-induced protein IniB</fullName>
    </recommendedName>
</protein>
<organism evidence="2 3">
    <name type="scientific">Mycolicibacterium fluoranthenivorans</name>
    <dbReference type="NCBI Taxonomy" id="258505"/>
    <lineage>
        <taxon>Bacteria</taxon>
        <taxon>Bacillati</taxon>
        <taxon>Actinomycetota</taxon>
        <taxon>Actinomycetes</taxon>
        <taxon>Mycobacteriales</taxon>
        <taxon>Mycobacteriaceae</taxon>
        <taxon>Mycolicibacterium</taxon>
    </lineage>
</organism>
<dbReference type="RefSeq" id="WP_090358624.1">
    <property type="nucleotide sequence ID" value="NZ_FMUB01000006.1"/>
</dbReference>
<reference evidence="3" key="1">
    <citation type="submission" date="2016-10" db="EMBL/GenBank/DDBJ databases">
        <authorList>
            <person name="Varghese N."/>
            <person name="Submissions S."/>
        </authorList>
    </citation>
    <scope>NUCLEOTIDE SEQUENCE [LARGE SCALE GENOMIC DNA]</scope>
    <source>
        <strain evidence="3">UNC267MFSha1.1M11</strain>
    </source>
</reference>
<evidence type="ECO:0000256" key="1">
    <source>
        <dbReference type="SAM" id="MobiDB-lite"/>
    </source>
</evidence>